<organism evidence="1 2">
    <name type="scientific">Naganishia friedmannii</name>
    <dbReference type="NCBI Taxonomy" id="89922"/>
    <lineage>
        <taxon>Eukaryota</taxon>
        <taxon>Fungi</taxon>
        <taxon>Dikarya</taxon>
        <taxon>Basidiomycota</taxon>
        <taxon>Agaricomycotina</taxon>
        <taxon>Tremellomycetes</taxon>
        <taxon>Filobasidiales</taxon>
        <taxon>Filobasidiaceae</taxon>
        <taxon>Naganishia</taxon>
    </lineage>
</organism>
<dbReference type="EMBL" id="JASBWT010000016">
    <property type="protein sequence ID" value="KAJ9097664.1"/>
    <property type="molecule type" value="Genomic_DNA"/>
</dbReference>
<comment type="caution">
    <text evidence="1">The sequence shown here is derived from an EMBL/GenBank/DDBJ whole genome shotgun (WGS) entry which is preliminary data.</text>
</comment>
<gene>
    <name evidence="1" type="ORF">QFC21_004701</name>
</gene>
<sequence length="386" mass="43022">MNQPDVTPTDQPGPRHEGEVIFNARRHKRLRICIRSNNGEESYSRVTGLADPATQGTISSELSRAQAEMFDDEVFETLRSEAKNTPTLNTRSSTDQISVDAVPGQELVFEMVDTDDVYQDQINGTVKVSTHAKLLAALLRLGMLRIYRTRSQNEASTLSSQPSQKELLTPIVAYLHYQAFCRQLYEILNGFQDTMKHAGMSFEISKNTGGVSGGLDWEAFLSDDTSSTLNGRRQTNLKGNVEVLFQQRQVLPPFCTILVTADAHLTIVFSQTMFHSQDIAQLPVFLGQQLRSQVLSLLVDNLKALPEPVRYHVDEIAGVIKTRPTKLDVGLTLDDPPRLVAQSSRILPVGEGIESAFIASDERIVKERYTETTGVPFVAWAMERLL</sequence>
<evidence type="ECO:0000313" key="1">
    <source>
        <dbReference type="EMBL" id="KAJ9097664.1"/>
    </source>
</evidence>
<reference evidence="1" key="1">
    <citation type="submission" date="2023-04" db="EMBL/GenBank/DDBJ databases">
        <title>Draft Genome sequencing of Naganishia species isolated from polar environments using Oxford Nanopore Technology.</title>
        <authorList>
            <person name="Leo P."/>
            <person name="Venkateswaran K."/>
        </authorList>
    </citation>
    <scope>NUCLEOTIDE SEQUENCE</scope>
    <source>
        <strain evidence="1">MNA-CCFEE 5423</strain>
    </source>
</reference>
<dbReference type="Proteomes" id="UP001227268">
    <property type="component" value="Unassembled WGS sequence"/>
</dbReference>
<evidence type="ECO:0000313" key="2">
    <source>
        <dbReference type="Proteomes" id="UP001227268"/>
    </source>
</evidence>
<protein>
    <submittedName>
        <fullName evidence="1">Uncharacterized protein</fullName>
    </submittedName>
</protein>
<proteinExistence type="predicted"/>
<accession>A0ACC2VFA3</accession>
<keyword evidence="2" id="KW-1185">Reference proteome</keyword>
<name>A0ACC2VFA3_9TREE</name>